<keyword evidence="2" id="KW-0238">DNA-binding</keyword>
<evidence type="ECO:0000256" key="3">
    <source>
        <dbReference type="ARBA" id="ARBA00023163"/>
    </source>
</evidence>
<dbReference type="EMBL" id="BOMB01000032">
    <property type="protein sequence ID" value="GID14635.1"/>
    <property type="molecule type" value="Genomic_DNA"/>
</dbReference>
<evidence type="ECO:0000256" key="1">
    <source>
        <dbReference type="ARBA" id="ARBA00023015"/>
    </source>
</evidence>
<protein>
    <submittedName>
        <fullName evidence="5">Transcriptional regulator</fullName>
    </submittedName>
</protein>
<keyword evidence="1" id="KW-0805">Transcription regulation</keyword>
<reference evidence="5" key="1">
    <citation type="submission" date="2021-01" db="EMBL/GenBank/DDBJ databases">
        <title>Whole genome shotgun sequence of Actinocatenispora rupis NBRC 107355.</title>
        <authorList>
            <person name="Komaki H."/>
            <person name="Tamura T."/>
        </authorList>
    </citation>
    <scope>NUCLEOTIDE SEQUENCE</scope>
    <source>
        <strain evidence="5">NBRC 107355</strain>
    </source>
</reference>
<comment type="caution">
    <text evidence="5">The sequence shown here is derived from an EMBL/GenBank/DDBJ whole genome shotgun (WGS) entry which is preliminary data.</text>
</comment>
<keyword evidence="6" id="KW-1185">Reference proteome</keyword>
<dbReference type="InterPro" id="IPR051011">
    <property type="entry name" value="Metal_resp_trans_reg"/>
</dbReference>
<name>A0A8J3JA30_9ACTN</name>
<evidence type="ECO:0000256" key="2">
    <source>
        <dbReference type="ARBA" id="ARBA00023125"/>
    </source>
</evidence>
<dbReference type="PRINTS" id="PR00778">
    <property type="entry name" value="HTHARSR"/>
</dbReference>
<dbReference type="Proteomes" id="UP000612808">
    <property type="component" value="Unassembled WGS sequence"/>
</dbReference>
<sequence length="324" mass="35369">MRTELAFSADDLAPTRFSVSPLWEVVTSFRVLASTARNPIHHTWADQVRPRIAAAGLDSGWLAELVPVSGYIPDFLTPIPHGLASTLESELSVVRDTPTDDVRADLDRLGTFLGTRGATLRADPRARLCRLTDEIETYWELALAPYWARIRALLDADVYHRTRQVAEHGAGHLFNDLHATLSWDDNTLQLVRRHCLITRESTGPGLVLVPSAFASHVLTWTRSPHPPQLTYPARGAATLWERRPVVRADAIAAVLGRTRAGILAELESPTSTTTLAARIGLSAAGVSQHLTALRDAGMVSTHRAGRSVLYARTSIADSLLCDSA</sequence>
<dbReference type="InterPro" id="IPR011991">
    <property type="entry name" value="ArsR-like_HTH"/>
</dbReference>
<keyword evidence="3" id="KW-0804">Transcription</keyword>
<dbReference type="AlphaFoldDB" id="A0A8J3JA30"/>
<dbReference type="PANTHER" id="PTHR43132:SF6">
    <property type="entry name" value="HTH-TYPE TRANSCRIPTIONAL REPRESSOR CZRA"/>
    <property type="match status" value="1"/>
</dbReference>
<dbReference type="Gene3D" id="1.10.10.10">
    <property type="entry name" value="Winged helix-like DNA-binding domain superfamily/Winged helix DNA-binding domain"/>
    <property type="match status" value="1"/>
</dbReference>
<dbReference type="Pfam" id="PF12840">
    <property type="entry name" value="HTH_20"/>
    <property type="match status" value="1"/>
</dbReference>
<dbReference type="RefSeq" id="WP_239076988.1">
    <property type="nucleotide sequence ID" value="NZ_BAAAZM010000017.1"/>
</dbReference>
<proteinExistence type="predicted"/>
<dbReference type="CDD" id="cd00090">
    <property type="entry name" value="HTH_ARSR"/>
    <property type="match status" value="1"/>
</dbReference>
<organism evidence="5 6">
    <name type="scientific">Actinocatenispora rupis</name>
    <dbReference type="NCBI Taxonomy" id="519421"/>
    <lineage>
        <taxon>Bacteria</taxon>
        <taxon>Bacillati</taxon>
        <taxon>Actinomycetota</taxon>
        <taxon>Actinomycetes</taxon>
        <taxon>Micromonosporales</taxon>
        <taxon>Micromonosporaceae</taxon>
        <taxon>Actinocatenispora</taxon>
    </lineage>
</organism>
<dbReference type="InterPro" id="IPR036388">
    <property type="entry name" value="WH-like_DNA-bd_sf"/>
</dbReference>
<dbReference type="InterPro" id="IPR036390">
    <property type="entry name" value="WH_DNA-bd_sf"/>
</dbReference>
<dbReference type="PANTHER" id="PTHR43132">
    <property type="entry name" value="ARSENICAL RESISTANCE OPERON REPRESSOR ARSR-RELATED"/>
    <property type="match status" value="1"/>
</dbReference>
<dbReference type="PROSITE" id="PS50987">
    <property type="entry name" value="HTH_ARSR_2"/>
    <property type="match status" value="1"/>
</dbReference>
<dbReference type="GO" id="GO:0003700">
    <property type="term" value="F:DNA-binding transcription factor activity"/>
    <property type="evidence" value="ECO:0007669"/>
    <property type="project" value="InterPro"/>
</dbReference>
<gene>
    <name evidence="5" type="ORF">Aru02nite_55240</name>
</gene>
<dbReference type="GO" id="GO:0003677">
    <property type="term" value="F:DNA binding"/>
    <property type="evidence" value="ECO:0007669"/>
    <property type="project" value="UniProtKB-KW"/>
</dbReference>
<evidence type="ECO:0000313" key="5">
    <source>
        <dbReference type="EMBL" id="GID14635.1"/>
    </source>
</evidence>
<dbReference type="InterPro" id="IPR001845">
    <property type="entry name" value="HTH_ArsR_DNA-bd_dom"/>
</dbReference>
<dbReference type="SUPFAM" id="SSF46785">
    <property type="entry name" value="Winged helix' DNA-binding domain"/>
    <property type="match status" value="1"/>
</dbReference>
<evidence type="ECO:0000259" key="4">
    <source>
        <dbReference type="PROSITE" id="PS50987"/>
    </source>
</evidence>
<evidence type="ECO:0000313" key="6">
    <source>
        <dbReference type="Proteomes" id="UP000612808"/>
    </source>
</evidence>
<dbReference type="SMART" id="SM00418">
    <property type="entry name" value="HTH_ARSR"/>
    <property type="match status" value="1"/>
</dbReference>
<accession>A0A8J3JA30</accession>
<feature type="domain" description="HTH arsR-type" evidence="4">
    <location>
        <begin position="239"/>
        <end position="324"/>
    </location>
</feature>